<dbReference type="SUPFAM" id="SSF48317">
    <property type="entry name" value="Acid phosphatase/Vanadium-dependent haloperoxidase"/>
    <property type="match status" value="1"/>
</dbReference>
<evidence type="ECO:0000259" key="2">
    <source>
        <dbReference type="Pfam" id="PF01569"/>
    </source>
</evidence>
<feature type="transmembrane region" description="Helical" evidence="1">
    <location>
        <begin position="212"/>
        <end position="230"/>
    </location>
</feature>
<feature type="transmembrane region" description="Helical" evidence="1">
    <location>
        <begin position="106"/>
        <end position="123"/>
    </location>
</feature>
<protein>
    <submittedName>
        <fullName evidence="3">Membrane-associated phospholipid phosphatase</fullName>
    </submittedName>
</protein>
<gene>
    <name evidence="3" type="ORF">J2T09_003877</name>
</gene>
<sequence length="245" mass="26476">MTGARGWFLILATIWLCLLAVFHAFPQIDIAVSDMFFVQSACVPGELPGRVCGEFARSADFALQILRRVLFYLPVAFAIVLIVVLVRNLQQHGATYCAMRTRNCGIALTALIAGPYVLVNLILKSLSGRPRPYETDMFGGDKLFAAAGSFDGACYNNCSFISGEAAGAGWVACLIVLVPARYRPLVAPPLLLVTLISPVLRVSFGGHYLSDSLLGFLSAAVVYAGVTLYFEMTQTEKKRGPSTIL</sequence>
<evidence type="ECO:0000256" key="1">
    <source>
        <dbReference type="SAM" id="Phobius"/>
    </source>
</evidence>
<proteinExistence type="predicted"/>
<dbReference type="RefSeq" id="WP_306837575.1">
    <property type="nucleotide sequence ID" value="NZ_JAUSRF010000013.1"/>
</dbReference>
<keyword evidence="1" id="KW-0472">Membrane</keyword>
<feature type="domain" description="Phosphatidic acid phosphatase type 2/haloperoxidase" evidence="2">
    <location>
        <begin position="108"/>
        <end position="231"/>
    </location>
</feature>
<keyword evidence="1" id="KW-0812">Transmembrane</keyword>
<dbReference type="InterPro" id="IPR036938">
    <property type="entry name" value="PAP2/HPO_sf"/>
</dbReference>
<dbReference type="Gene3D" id="1.20.144.10">
    <property type="entry name" value="Phosphatidic acid phosphatase type 2/haloperoxidase"/>
    <property type="match status" value="1"/>
</dbReference>
<reference evidence="3 4" key="1">
    <citation type="submission" date="2023-07" db="EMBL/GenBank/DDBJ databases">
        <title>Sorghum-associated microbial communities from plants grown in Nebraska, USA.</title>
        <authorList>
            <person name="Schachtman D."/>
        </authorList>
    </citation>
    <scope>NUCLEOTIDE SEQUENCE [LARGE SCALE GENOMIC DNA]</scope>
    <source>
        <strain evidence="3 4">DS1307</strain>
    </source>
</reference>
<accession>A0ABT9PXA7</accession>
<dbReference type="Pfam" id="PF01569">
    <property type="entry name" value="PAP2"/>
    <property type="match status" value="1"/>
</dbReference>
<feature type="transmembrane region" description="Helical" evidence="1">
    <location>
        <begin position="160"/>
        <end position="178"/>
    </location>
</feature>
<dbReference type="EMBL" id="JAUSRF010000013">
    <property type="protein sequence ID" value="MDP9839102.1"/>
    <property type="molecule type" value="Genomic_DNA"/>
</dbReference>
<evidence type="ECO:0000313" key="4">
    <source>
        <dbReference type="Proteomes" id="UP001241472"/>
    </source>
</evidence>
<organism evidence="3 4">
    <name type="scientific">Neorhizobium huautlense</name>
    <dbReference type="NCBI Taxonomy" id="67774"/>
    <lineage>
        <taxon>Bacteria</taxon>
        <taxon>Pseudomonadati</taxon>
        <taxon>Pseudomonadota</taxon>
        <taxon>Alphaproteobacteria</taxon>
        <taxon>Hyphomicrobiales</taxon>
        <taxon>Rhizobiaceae</taxon>
        <taxon>Rhizobium/Agrobacterium group</taxon>
        <taxon>Neorhizobium</taxon>
    </lineage>
</organism>
<keyword evidence="1" id="KW-1133">Transmembrane helix</keyword>
<feature type="transmembrane region" description="Helical" evidence="1">
    <location>
        <begin position="185"/>
        <end position="206"/>
    </location>
</feature>
<keyword evidence="4" id="KW-1185">Reference proteome</keyword>
<dbReference type="InterPro" id="IPR000326">
    <property type="entry name" value="PAP2/HPO"/>
</dbReference>
<name>A0ABT9PXA7_9HYPH</name>
<feature type="transmembrane region" description="Helical" evidence="1">
    <location>
        <begin position="69"/>
        <end position="86"/>
    </location>
</feature>
<comment type="caution">
    <text evidence="3">The sequence shown here is derived from an EMBL/GenBank/DDBJ whole genome shotgun (WGS) entry which is preliminary data.</text>
</comment>
<evidence type="ECO:0000313" key="3">
    <source>
        <dbReference type="EMBL" id="MDP9839102.1"/>
    </source>
</evidence>
<dbReference type="Proteomes" id="UP001241472">
    <property type="component" value="Unassembled WGS sequence"/>
</dbReference>